<evidence type="ECO:0000256" key="3">
    <source>
        <dbReference type="ARBA" id="ARBA00023002"/>
    </source>
</evidence>
<reference evidence="8 9" key="1">
    <citation type="journal article" date="2011" name="Plasmid">
        <title>Streptomyces turgidiscabies Car8 contains a modular pathogenicity island that shares virulence genes with other actinobacterial plant pathogens.</title>
        <authorList>
            <person name="Huguet-Tapia J.C."/>
            <person name="Badger J.H."/>
            <person name="Loria R."/>
            <person name="Pettis G.S."/>
        </authorList>
    </citation>
    <scope>NUCLEOTIDE SEQUENCE [LARGE SCALE GENOMIC DNA]</scope>
    <source>
        <strain evidence="8 9">Car8</strain>
    </source>
</reference>
<dbReference type="GO" id="GO:0016491">
    <property type="term" value="F:oxidoreductase activity"/>
    <property type="evidence" value="ECO:0007669"/>
    <property type="project" value="UniProtKB-KW"/>
</dbReference>
<keyword evidence="5" id="KW-0676">Redox-active center</keyword>
<protein>
    <recommendedName>
        <fullName evidence="7">Thioredoxin-like fold domain-containing protein</fullName>
    </recommendedName>
</protein>
<keyword evidence="3" id="KW-0560">Oxidoreductase</keyword>
<proteinExistence type="inferred from homology"/>
<dbReference type="PANTHER" id="PTHR13887:SF14">
    <property type="entry name" value="DISULFIDE BOND FORMATION PROTEIN D"/>
    <property type="match status" value="1"/>
</dbReference>
<organism evidence="8 9">
    <name type="scientific">Streptomyces turgidiscabies (strain Car8)</name>
    <dbReference type="NCBI Taxonomy" id="698760"/>
    <lineage>
        <taxon>Bacteria</taxon>
        <taxon>Bacillati</taxon>
        <taxon>Actinomycetota</taxon>
        <taxon>Actinomycetes</taxon>
        <taxon>Kitasatosporales</taxon>
        <taxon>Streptomycetaceae</taxon>
        <taxon>Streptomyces</taxon>
    </lineage>
</organism>
<feature type="domain" description="Thioredoxin-like fold" evidence="7">
    <location>
        <begin position="64"/>
        <end position="232"/>
    </location>
</feature>
<keyword evidence="6" id="KW-1133">Transmembrane helix</keyword>
<dbReference type="EMBL" id="AEJB01000456">
    <property type="protein sequence ID" value="ELP64408.1"/>
    <property type="molecule type" value="Genomic_DNA"/>
</dbReference>
<dbReference type="PANTHER" id="PTHR13887">
    <property type="entry name" value="GLUTATHIONE S-TRANSFERASE KAPPA"/>
    <property type="match status" value="1"/>
</dbReference>
<accession>L7EYA4</accession>
<evidence type="ECO:0000256" key="2">
    <source>
        <dbReference type="ARBA" id="ARBA00022729"/>
    </source>
</evidence>
<dbReference type="PATRIC" id="fig|698760.3.peg.6713"/>
<keyword evidence="4" id="KW-1015">Disulfide bond</keyword>
<sequence length="276" mass="30227">MLGRQQVRVRHGGRFAASRRTTAVAGVAMAVVGMAFVAGCGQRYGDPEPYDTLAQVPEKLAVSGTTITVGDPTAEVTVHMYEDMRCPVCEEFETTGAGPELQDAVLRREVKAEYTLASFLDDRMGGSGSKKAANALRAALEVGRFAEYHDVLYANQPEEAVDGFTDTRLLQLAQKVDGLRTPAFESAVKTMKYRSFVTASERAYERVGTAEERSQGQGPGTPTAVINDVQVPQEISGVLYDPKLFAELLQVIQDRPGEWQSYKDYKPLPDPEDYGY</sequence>
<gene>
    <name evidence="8" type="ORF">STRTUCAR8_04636</name>
</gene>
<name>L7EYA4_STRT8</name>
<evidence type="ECO:0000313" key="9">
    <source>
        <dbReference type="Proteomes" id="UP000010931"/>
    </source>
</evidence>
<evidence type="ECO:0000259" key="7">
    <source>
        <dbReference type="Pfam" id="PF13462"/>
    </source>
</evidence>
<dbReference type="Pfam" id="PF13462">
    <property type="entry name" value="Thioredoxin_4"/>
    <property type="match status" value="1"/>
</dbReference>
<dbReference type="InterPro" id="IPR036249">
    <property type="entry name" value="Thioredoxin-like_sf"/>
</dbReference>
<dbReference type="AlphaFoldDB" id="L7EYA4"/>
<keyword evidence="6" id="KW-0472">Membrane</keyword>
<feature type="transmembrane region" description="Helical" evidence="6">
    <location>
        <begin position="21"/>
        <end position="39"/>
    </location>
</feature>
<comment type="caution">
    <text evidence="8">The sequence shown here is derived from an EMBL/GenBank/DDBJ whole genome shotgun (WGS) entry which is preliminary data.</text>
</comment>
<evidence type="ECO:0000313" key="8">
    <source>
        <dbReference type="EMBL" id="ELP64408.1"/>
    </source>
</evidence>
<comment type="similarity">
    <text evidence="1">Belongs to the thioredoxin family. DsbA subfamily.</text>
</comment>
<keyword evidence="9" id="KW-1185">Reference proteome</keyword>
<keyword evidence="2" id="KW-0732">Signal</keyword>
<evidence type="ECO:0000256" key="5">
    <source>
        <dbReference type="ARBA" id="ARBA00023284"/>
    </source>
</evidence>
<dbReference type="InterPro" id="IPR012336">
    <property type="entry name" value="Thioredoxin-like_fold"/>
</dbReference>
<dbReference type="STRING" id="85558.T45_07323"/>
<evidence type="ECO:0000256" key="4">
    <source>
        <dbReference type="ARBA" id="ARBA00023157"/>
    </source>
</evidence>
<evidence type="ECO:0000256" key="6">
    <source>
        <dbReference type="SAM" id="Phobius"/>
    </source>
</evidence>
<dbReference type="SUPFAM" id="SSF52833">
    <property type="entry name" value="Thioredoxin-like"/>
    <property type="match status" value="1"/>
</dbReference>
<dbReference type="Gene3D" id="3.40.30.10">
    <property type="entry name" value="Glutaredoxin"/>
    <property type="match status" value="1"/>
</dbReference>
<dbReference type="Proteomes" id="UP000010931">
    <property type="component" value="Unassembled WGS sequence"/>
</dbReference>
<evidence type="ECO:0000256" key="1">
    <source>
        <dbReference type="ARBA" id="ARBA00005791"/>
    </source>
</evidence>
<keyword evidence="6" id="KW-0812">Transmembrane</keyword>